<dbReference type="SUPFAM" id="SSF53850">
    <property type="entry name" value="Periplasmic binding protein-like II"/>
    <property type="match status" value="1"/>
</dbReference>
<keyword evidence="5" id="KW-1185">Reference proteome</keyword>
<feature type="domain" description="Solute-binding protein family 3/N-terminal" evidence="3">
    <location>
        <begin position="30"/>
        <end position="249"/>
    </location>
</feature>
<evidence type="ECO:0000313" key="4">
    <source>
        <dbReference type="EMBL" id="MFC3912681.1"/>
    </source>
</evidence>
<evidence type="ECO:0000313" key="5">
    <source>
        <dbReference type="Proteomes" id="UP001595692"/>
    </source>
</evidence>
<dbReference type="RefSeq" id="WP_377150821.1">
    <property type="nucleotide sequence ID" value="NZ_JBHSAF010000002.1"/>
</dbReference>
<reference evidence="5" key="1">
    <citation type="journal article" date="2019" name="Int. J. Syst. Evol. Microbiol.">
        <title>The Global Catalogue of Microorganisms (GCM) 10K type strain sequencing project: providing services to taxonomists for standard genome sequencing and annotation.</title>
        <authorList>
            <consortium name="The Broad Institute Genomics Platform"/>
            <consortium name="The Broad Institute Genome Sequencing Center for Infectious Disease"/>
            <person name="Wu L."/>
            <person name="Ma J."/>
        </authorList>
    </citation>
    <scope>NUCLEOTIDE SEQUENCE [LARGE SCALE GENOMIC DNA]</scope>
    <source>
        <strain evidence="5">CCUG 54939</strain>
    </source>
</reference>
<gene>
    <name evidence="4" type="ORF">ACFOSS_04235</name>
</gene>
<evidence type="ECO:0000259" key="3">
    <source>
        <dbReference type="Pfam" id="PF00497"/>
    </source>
</evidence>
<dbReference type="Pfam" id="PF00497">
    <property type="entry name" value="SBP_bac_3"/>
    <property type="match status" value="1"/>
</dbReference>
<name>A0ABV8CLG3_9GAMM</name>
<keyword evidence="2" id="KW-0732">Signal</keyword>
<dbReference type="PANTHER" id="PTHR35936">
    <property type="entry name" value="MEMBRANE-BOUND LYTIC MUREIN TRANSGLYCOSYLASE F"/>
    <property type="match status" value="1"/>
</dbReference>
<dbReference type="Gene3D" id="3.40.190.10">
    <property type="entry name" value="Periplasmic binding protein-like II"/>
    <property type="match status" value="2"/>
</dbReference>
<dbReference type="Proteomes" id="UP001595692">
    <property type="component" value="Unassembled WGS sequence"/>
</dbReference>
<dbReference type="PANTHER" id="PTHR35936:SF35">
    <property type="entry name" value="L-CYSTINE-BINDING PROTEIN TCYJ"/>
    <property type="match status" value="1"/>
</dbReference>
<dbReference type="InterPro" id="IPR001638">
    <property type="entry name" value="Solute-binding_3/MltF_N"/>
</dbReference>
<organism evidence="4 5">
    <name type="scientific">Pseudaeromonas sharmana</name>
    <dbReference type="NCBI Taxonomy" id="328412"/>
    <lineage>
        <taxon>Bacteria</taxon>
        <taxon>Pseudomonadati</taxon>
        <taxon>Pseudomonadota</taxon>
        <taxon>Gammaproteobacteria</taxon>
        <taxon>Aeromonadales</taxon>
        <taxon>Aeromonadaceae</taxon>
        <taxon>Pseudaeromonas</taxon>
    </lineage>
</organism>
<sequence length="253" mass="28526">MKRAGQNACLVLISLFLWGSRAEPACQQIHYAANPAYPPYHWSPDNQHYTGASEALLRKILPPGVEAIPVVYPWKRTLELARQGKIDLILSLRRTPEREQFLSFLSAPSFSNPIAVFVQTSLSEKLGDLRNWQALIPLRGGISRGDTFGGEFDDFLRDNLTVEEASTMTENFQKLRRGRIDYFITSLHAGNFYLNVTGYQHEIVALSPPVSNEEIFFAFSRSSPCLSWSAALTQRMQEMGEQGEIDALLVPYL</sequence>
<evidence type="ECO:0000256" key="1">
    <source>
        <dbReference type="ARBA" id="ARBA00010333"/>
    </source>
</evidence>
<dbReference type="EMBL" id="JBHSAF010000002">
    <property type="protein sequence ID" value="MFC3912681.1"/>
    <property type="molecule type" value="Genomic_DNA"/>
</dbReference>
<comment type="caution">
    <text evidence="4">The sequence shown here is derived from an EMBL/GenBank/DDBJ whole genome shotgun (WGS) entry which is preliminary data.</text>
</comment>
<proteinExistence type="inferred from homology"/>
<evidence type="ECO:0000256" key="2">
    <source>
        <dbReference type="ARBA" id="ARBA00022729"/>
    </source>
</evidence>
<protein>
    <submittedName>
        <fullName evidence="4">Substrate-binding periplasmic protein</fullName>
    </submittedName>
</protein>
<comment type="similarity">
    <text evidence="1">Belongs to the bacterial solute-binding protein 3 family.</text>
</comment>
<accession>A0ABV8CLG3</accession>